<protein>
    <submittedName>
        <fullName evidence="1">Methyltransferase domain-containing protein</fullName>
    </submittedName>
</protein>
<dbReference type="GO" id="GO:0032259">
    <property type="term" value="P:methylation"/>
    <property type="evidence" value="ECO:0007669"/>
    <property type="project" value="UniProtKB-KW"/>
</dbReference>
<evidence type="ECO:0000313" key="2">
    <source>
        <dbReference type="Proteomes" id="UP000436016"/>
    </source>
</evidence>
<comment type="caution">
    <text evidence="1">The sequence shown here is derived from an EMBL/GenBank/DDBJ whole genome shotgun (WGS) entry which is preliminary data.</text>
</comment>
<proteinExistence type="predicted"/>
<dbReference type="Gene3D" id="3.40.50.150">
    <property type="entry name" value="Vaccinia Virus protein VP39"/>
    <property type="match status" value="1"/>
</dbReference>
<sequence length="245" mass="27324">MDEQIFQRFARREAEHWWCIGRRAILRDTVAAEIPKPDGRPLRILDAGCGTGGNLPVLAEFGDVDGFEFNDGAAALASERLGKPVPFGALPDGIPDYPDPFDLIVLLDVLEHIEDDRATLRNLAAKLAPDGRLLVTVPAFQFLWSRHDELHHHFRRYTKATLSAVAQDAGLTVEKKFYFNSTLFPAAVAQRMAMRLKQSDAPDADVPRPVINETFKRIFLAERHIVRHVPMPVGLSLGAVLTLKD</sequence>
<name>A0A6B0TMP0_9RHOB</name>
<accession>A0A6B0TMP0</accession>
<dbReference type="CDD" id="cd02440">
    <property type="entry name" value="AdoMet_MTases"/>
    <property type="match status" value="1"/>
</dbReference>
<dbReference type="SUPFAM" id="SSF53335">
    <property type="entry name" value="S-adenosyl-L-methionine-dependent methyltransferases"/>
    <property type="match status" value="1"/>
</dbReference>
<dbReference type="Pfam" id="PF13489">
    <property type="entry name" value="Methyltransf_23"/>
    <property type="match status" value="1"/>
</dbReference>
<dbReference type="GO" id="GO:0008168">
    <property type="term" value="F:methyltransferase activity"/>
    <property type="evidence" value="ECO:0007669"/>
    <property type="project" value="UniProtKB-KW"/>
</dbReference>
<keyword evidence="1" id="KW-0808">Transferase</keyword>
<keyword evidence="1" id="KW-0489">Methyltransferase</keyword>
<evidence type="ECO:0000313" key="1">
    <source>
        <dbReference type="EMBL" id="MXU65126.1"/>
    </source>
</evidence>
<dbReference type="InterPro" id="IPR029063">
    <property type="entry name" value="SAM-dependent_MTases_sf"/>
</dbReference>
<dbReference type="AlphaFoldDB" id="A0A6B0TMP0"/>
<organism evidence="1 2">
    <name type="scientific">Oceanomicrobium pacificus</name>
    <dbReference type="NCBI Taxonomy" id="2692916"/>
    <lineage>
        <taxon>Bacteria</taxon>
        <taxon>Pseudomonadati</taxon>
        <taxon>Pseudomonadota</taxon>
        <taxon>Alphaproteobacteria</taxon>
        <taxon>Rhodobacterales</taxon>
        <taxon>Paracoccaceae</taxon>
        <taxon>Oceanomicrobium</taxon>
    </lineage>
</organism>
<dbReference type="Proteomes" id="UP000436016">
    <property type="component" value="Unassembled WGS sequence"/>
</dbReference>
<dbReference type="PANTHER" id="PTHR43861">
    <property type="entry name" value="TRANS-ACONITATE 2-METHYLTRANSFERASE-RELATED"/>
    <property type="match status" value="1"/>
</dbReference>
<dbReference type="RefSeq" id="WP_160853328.1">
    <property type="nucleotide sequence ID" value="NZ_WUWG01000003.1"/>
</dbReference>
<dbReference type="EMBL" id="WUWG01000003">
    <property type="protein sequence ID" value="MXU65126.1"/>
    <property type="molecule type" value="Genomic_DNA"/>
</dbReference>
<keyword evidence="2" id="KW-1185">Reference proteome</keyword>
<gene>
    <name evidence="1" type="ORF">GSH16_06680</name>
</gene>
<reference evidence="1 2" key="1">
    <citation type="submission" date="2019-12" db="EMBL/GenBank/DDBJ databases">
        <title>Strain KN286 was isolated from seawater, which was collected from Caroline Seamount in the tropical western Pacific.</title>
        <authorList>
            <person name="Wang Q."/>
        </authorList>
    </citation>
    <scope>NUCLEOTIDE SEQUENCE [LARGE SCALE GENOMIC DNA]</scope>
    <source>
        <strain evidence="1 2">KN286</strain>
    </source>
</reference>